<evidence type="ECO:0000256" key="1">
    <source>
        <dbReference type="SAM" id="SignalP"/>
    </source>
</evidence>
<feature type="signal peptide" evidence="1">
    <location>
        <begin position="1"/>
        <end position="22"/>
    </location>
</feature>
<dbReference type="SUPFAM" id="SSF49899">
    <property type="entry name" value="Concanavalin A-like lectins/glucanases"/>
    <property type="match status" value="1"/>
</dbReference>
<gene>
    <name evidence="2" type="ORF">ACFS29_02045</name>
</gene>
<reference evidence="3" key="1">
    <citation type="journal article" date="2019" name="Int. J. Syst. Evol. Microbiol.">
        <title>The Global Catalogue of Microorganisms (GCM) 10K type strain sequencing project: providing services to taxonomists for standard genome sequencing and annotation.</title>
        <authorList>
            <consortium name="The Broad Institute Genomics Platform"/>
            <consortium name="The Broad Institute Genome Sequencing Center for Infectious Disease"/>
            <person name="Wu L."/>
            <person name="Ma J."/>
        </authorList>
    </citation>
    <scope>NUCLEOTIDE SEQUENCE [LARGE SCALE GENOMIC DNA]</scope>
    <source>
        <strain evidence="3">KCTC 32514</strain>
    </source>
</reference>
<organism evidence="2 3">
    <name type="scientific">Psychroserpens luteus</name>
    <dbReference type="NCBI Taxonomy" id="1434066"/>
    <lineage>
        <taxon>Bacteria</taxon>
        <taxon>Pseudomonadati</taxon>
        <taxon>Bacteroidota</taxon>
        <taxon>Flavobacteriia</taxon>
        <taxon>Flavobacteriales</taxon>
        <taxon>Flavobacteriaceae</taxon>
        <taxon>Psychroserpens</taxon>
    </lineage>
</organism>
<dbReference type="InterPro" id="IPR013320">
    <property type="entry name" value="ConA-like_dom_sf"/>
</dbReference>
<dbReference type="Proteomes" id="UP001597548">
    <property type="component" value="Unassembled WGS sequence"/>
</dbReference>
<dbReference type="Gene3D" id="2.60.120.200">
    <property type="match status" value="1"/>
</dbReference>
<keyword evidence="3" id="KW-1185">Reference proteome</keyword>
<evidence type="ECO:0000313" key="2">
    <source>
        <dbReference type="EMBL" id="MFD2914404.1"/>
    </source>
</evidence>
<name>A0ABW5ZN57_9FLAO</name>
<dbReference type="Pfam" id="PF13385">
    <property type="entry name" value="Laminin_G_3"/>
    <property type="match status" value="1"/>
</dbReference>
<sequence length="229" mass="25366">MKSKLPALLTALSFLILSCSNDDDNQTTSIDPTLIAHYNFKGNANDISTYHNTGVIDGPFLTQDSNNNENSAFYFDGIDDVISVPHNDVFSNLEEFTIIALVRTDEIKSQTVVRKGAEVNGPNKSPFGISFSATNSISFFIGSNNGEDYNVLSSNEYEINTWYEIAAIYKEQVMYLYINGELIDTKTIVGTMNPNTSPILIGTRLSLPSSTFKGTIDDIKIFNRVILME</sequence>
<dbReference type="RefSeq" id="WP_194507904.1">
    <property type="nucleotide sequence ID" value="NZ_JADILU010000003.1"/>
</dbReference>
<keyword evidence="1" id="KW-0732">Signal</keyword>
<protein>
    <submittedName>
        <fullName evidence="2">LamG domain-containing protein</fullName>
    </submittedName>
</protein>
<comment type="caution">
    <text evidence="2">The sequence shown here is derived from an EMBL/GenBank/DDBJ whole genome shotgun (WGS) entry which is preliminary data.</text>
</comment>
<dbReference type="PROSITE" id="PS51257">
    <property type="entry name" value="PROKAR_LIPOPROTEIN"/>
    <property type="match status" value="1"/>
</dbReference>
<dbReference type="PANTHER" id="PTHR42535:SF2">
    <property type="entry name" value="CHROMOSOME UNDETERMINED SCAFFOLD_146, WHOLE GENOME SHOTGUN SEQUENCE"/>
    <property type="match status" value="1"/>
</dbReference>
<dbReference type="EMBL" id="JBHUOS010000001">
    <property type="protein sequence ID" value="MFD2914404.1"/>
    <property type="molecule type" value="Genomic_DNA"/>
</dbReference>
<dbReference type="PANTHER" id="PTHR42535">
    <property type="entry name" value="OOKINETE PROTEIN, PUTATIVE-RELATED"/>
    <property type="match status" value="1"/>
</dbReference>
<accession>A0ABW5ZN57</accession>
<proteinExistence type="predicted"/>
<evidence type="ECO:0000313" key="3">
    <source>
        <dbReference type="Proteomes" id="UP001597548"/>
    </source>
</evidence>
<feature type="chain" id="PRO_5045104848" evidence="1">
    <location>
        <begin position="23"/>
        <end position="229"/>
    </location>
</feature>